<dbReference type="EC" id="3.3.1.1" evidence="2"/>
<comment type="caution">
    <text evidence="2">The sequence shown here is derived from an EMBL/GenBank/DDBJ whole genome shotgun (WGS) entry which is preliminary data.</text>
</comment>
<dbReference type="SMART" id="SM00997">
    <property type="entry name" value="AdoHcyase_NAD"/>
    <property type="match status" value="1"/>
</dbReference>
<accession>A0A0W0YZI0</accession>
<evidence type="ECO:0000313" key="2">
    <source>
        <dbReference type="EMBL" id="KTD61910.1"/>
    </source>
</evidence>
<sequence length="364" mass="40969">MTFEDYFACYGAKDAPFMHEQWLKWRELQPLKGLTGLHCVPLVPNTLLKIACLVAAGMEITAVNPECLRNDTPSCQRAVACLESSGVRYVADCYDLRQQRFDIYFDCGAELYQKLGRPAIGAVELTGSGDDFYRRQTLDFPVVSIDRTLTKQLETVFGTAVSAALAIEELTGYNPAEKSWLIFGFGKIGRGLACYCQKYGVSFTVVEPCPNACRAATALGIACISPLDKKAVAEAVSRSDIVITASGKKAIMDEYPVEWFENRILANMGIYDEFGARFCKERVLNHKAPLNFVLEDPTPIQYMDPEFYAHNLAALDLLEGDRRPGVYDLSLIQDNTIIRQWCQYHRVSDKDIQKWFIPRDEFRA</sequence>
<gene>
    <name evidence="2" type="ORF">Lspi_2540</name>
</gene>
<dbReference type="Pfam" id="PF00670">
    <property type="entry name" value="AdoHcyase_NAD"/>
    <property type="match status" value="1"/>
</dbReference>
<protein>
    <submittedName>
        <fullName evidence="2">Adenosylhomocysteinase</fullName>
        <ecNumber evidence="2">3.3.1.1</ecNumber>
    </submittedName>
</protein>
<dbReference type="AlphaFoldDB" id="A0A0W0YZI0"/>
<keyword evidence="3" id="KW-1185">Reference proteome</keyword>
<dbReference type="EMBL" id="LNYX01000031">
    <property type="protein sequence ID" value="KTD61910.1"/>
    <property type="molecule type" value="Genomic_DNA"/>
</dbReference>
<feature type="domain" description="S-adenosyl-L-homocysteine hydrolase NAD binding" evidence="1">
    <location>
        <begin position="155"/>
        <end position="317"/>
    </location>
</feature>
<proteinExistence type="predicted"/>
<dbReference type="InterPro" id="IPR042172">
    <property type="entry name" value="Adenosylhomocyst_ase-like_sf"/>
</dbReference>
<dbReference type="SUPFAM" id="SSF52283">
    <property type="entry name" value="Formate/glycerate dehydrogenase catalytic domain-like"/>
    <property type="match status" value="1"/>
</dbReference>
<keyword evidence="2" id="KW-0378">Hydrolase</keyword>
<dbReference type="InterPro" id="IPR036291">
    <property type="entry name" value="NAD(P)-bd_dom_sf"/>
</dbReference>
<organism evidence="2 3">
    <name type="scientific">Legionella spiritensis</name>
    <dbReference type="NCBI Taxonomy" id="452"/>
    <lineage>
        <taxon>Bacteria</taxon>
        <taxon>Pseudomonadati</taxon>
        <taxon>Pseudomonadota</taxon>
        <taxon>Gammaproteobacteria</taxon>
        <taxon>Legionellales</taxon>
        <taxon>Legionellaceae</taxon>
        <taxon>Legionella</taxon>
    </lineage>
</organism>
<name>A0A0W0YZI0_LEGSP</name>
<dbReference type="PATRIC" id="fig|452.5.peg.2810"/>
<evidence type="ECO:0000259" key="1">
    <source>
        <dbReference type="SMART" id="SM00997"/>
    </source>
</evidence>
<dbReference type="STRING" id="452.Lspi_2540"/>
<dbReference type="GO" id="GO:0016787">
    <property type="term" value="F:hydrolase activity"/>
    <property type="evidence" value="ECO:0007669"/>
    <property type="project" value="UniProtKB-KW"/>
</dbReference>
<reference evidence="2 3" key="1">
    <citation type="submission" date="2015-11" db="EMBL/GenBank/DDBJ databases">
        <title>Genomic analysis of 38 Legionella species identifies large and diverse effector repertoires.</title>
        <authorList>
            <person name="Burstein D."/>
            <person name="Amaro F."/>
            <person name="Zusman T."/>
            <person name="Lifshitz Z."/>
            <person name="Cohen O."/>
            <person name="Gilbert J.A."/>
            <person name="Pupko T."/>
            <person name="Shuman H.A."/>
            <person name="Segal G."/>
        </authorList>
    </citation>
    <scope>NUCLEOTIDE SEQUENCE [LARGE SCALE GENOMIC DNA]</scope>
    <source>
        <strain evidence="2 3">Mt.St.Helens-9</strain>
    </source>
</reference>
<dbReference type="Gene3D" id="3.40.50.720">
    <property type="entry name" value="NAD(P)-binding Rossmann-like Domain"/>
    <property type="match status" value="1"/>
</dbReference>
<dbReference type="Gene3D" id="3.40.50.1480">
    <property type="entry name" value="Adenosylhomocysteinase-like"/>
    <property type="match status" value="1"/>
</dbReference>
<dbReference type="SUPFAM" id="SSF51735">
    <property type="entry name" value="NAD(P)-binding Rossmann-fold domains"/>
    <property type="match status" value="1"/>
</dbReference>
<evidence type="ECO:0000313" key="3">
    <source>
        <dbReference type="Proteomes" id="UP000054877"/>
    </source>
</evidence>
<dbReference type="InterPro" id="IPR015878">
    <property type="entry name" value="Ado_hCys_hydrolase_NAD-bd"/>
</dbReference>
<dbReference type="RefSeq" id="WP_231950671.1">
    <property type="nucleotide sequence ID" value="NZ_CAAAII010000006.1"/>
</dbReference>
<dbReference type="Proteomes" id="UP000054877">
    <property type="component" value="Unassembled WGS sequence"/>
</dbReference>